<feature type="domain" description="Histidine kinase" evidence="10">
    <location>
        <begin position="281"/>
        <end position="498"/>
    </location>
</feature>
<organism evidence="13 14">
    <name type="scientific">Aquabacterium soli</name>
    <dbReference type="NCBI Taxonomy" id="2493092"/>
    <lineage>
        <taxon>Bacteria</taxon>
        <taxon>Pseudomonadati</taxon>
        <taxon>Pseudomonadota</taxon>
        <taxon>Betaproteobacteria</taxon>
        <taxon>Burkholderiales</taxon>
        <taxon>Aquabacterium</taxon>
    </lineage>
</organism>
<evidence type="ECO:0000313" key="13">
    <source>
        <dbReference type="EMBL" id="RRS04426.1"/>
    </source>
</evidence>
<reference evidence="13 14" key="1">
    <citation type="submission" date="2018-12" db="EMBL/GenBank/DDBJ databases">
        <title>The whole draft genome of Aquabacterium sp. SJQ9.</title>
        <authorList>
            <person name="Sun L."/>
            <person name="Gao X."/>
            <person name="Chen W."/>
            <person name="Huang K."/>
        </authorList>
    </citation>
    <scope>NUCLEOTIDE SEQUENCE [LARGE SCALE GENOMIC DNA]</scope>
    <source>
        <strain evidence="13 14">SJQ9</strain>
    </source>
</reference>
<dbReference type="Pfam" id="PF02518">
    <property type="entry name" value="HATPase_c"/>
    <property type="match status" value="1"/>
</dbReference>
<evidence type="ECO:0000256" key="8">
    <source>
        <dbReference type="ARBA" id="ARBA00023012"/>
    </source>
</evidence>
<name>A0A3R8TC50_9BURK</name>
<dbReference type="InterPro" id="IPR011006">
    <property type="entry name" value="CheY-like_superfamily"/>
</dbReference>
<dbReference type="PANTHER" id="PTHR43065:SF10">
    <property type="entry name" value="PEROXIDE STRESS-ACTIVATED HISTIDINE KINASE MAK3"/>
    <property type="match status" value="1"/>
</dbReference>
<dbReference type="SUPFAM" id="SSF55785">
    <property type="entry name" value="PYP-like sensor domain (PAS domain)"/>
    <property type="match status" value="1"/>
</dbReference>
<dbReference type="InterPro" id="IPR005467">
    <property type="entry name" value="His_kinase_dom"/>
</dbReference>
<sequence>MVNILVVEDDRIVARDIRQQLEAMGHAVTAMTADGADAAALASASKADIVLMDIRLAGPVDGIQAAQTIREQCDIPVIFLTAYADDETIRRANLTEPFGYLLKPFETTQLRTVVEMALYKHAAERRLRQSERRYAATLASIGDAVIVVDPGAVVSYLNPVALRLTGWTSAEVAGRPLEEVFRIVEETTREPLRSTALEVLQDPEQGAPLVRNALLLSRTGEEWPVEEQSTPLAGDREPSAGAVLVFRELSRRRAMEHALRVAHRELGKASLLTSMGEVTASIAHEVNQPLAAIVTNASAGLNWLRKAAPEIEEARQCLERIKSDGSRAGEVIASLRALVKSAASSVDVLDVQSLVLQAVELMRPELDRHAVRLQVQFPHQRPQVLADRVQIQQVLINLIANAIDAMAERTTGGRSLDISMRTEAAASRVHLAIGDTGSGLPPGAANDIFKPFFTTKADGMGMGLSICRTIVEAHGGTLVAAPRLPCGAVLAFDLPLAAGMAAHPATG</sequence>
<accession>A0A3R8TC50</accession>
<evidence type="ECO:0000259" key="12">
    <source>
        <dbReference type="PROSITE" id="PS50112"/>
    </source>
</evidence>
<gene>
    <name evidence="13" type="ORF">EIP75_11105</name>
</gene>
<protein>
    <recommendedName>
        <fullName evidence="2">histidine kinase</fullName>
        <ecNumber evidence="2">2.7.13.3</ecNumber>
    </recommendedName>
</protein>
<dbReference type="InterPro" id="IPR000014">
    <property type="entry name" value="PAS"/>
</dbReference>
<dbReference type="PANTHER" id="PTHR43065">
    <property type="entry name" value="SENSOR HISTIDINE KINASE"/>
    <property type="match status" value="1"/>
</dbReference>
<keyword evidence="6 13" id="KW-0418">Kinase</keyword>
<dbReference type="InterPro" id="IPR036097">
    <property type="entry name" value="HisK_dim/P_sf"/>
</dbReference>
<evidence type="ECO:0000256" key="9">
    <source>
        <dbReference type="PROSITE-ProRule" id="PRU00169"/>
    </source>
</evidence>
<dbReference type="Proteomes" id="UP000269265">
    <property type="component" value="Unassembled WGS sequence"/>
</dbReference>
<dbReference type="InterPro" id="IPR036890">
    <property type="entry name" value="HATPase_C_sf"/>
</dbReference>
<evidence type="ECO:0000256" key="6">
    <source>
        <dbReference type="ARBA" id="ARBA00022777"/>
    </source>
</evidence>
<comment type="catalytic activity">
    <reaction evidence="1">
        <text>ATP + protein L-histidine = ADP + protein N-phospho-L-histidine.</text>
        <dbReference type="EC" id="2.7.13.3"/>
    </reaction>
</comment>
<evidence type="ECO:0000259" key="10">
    <source>
        <dbReference type="PROSITE" id="PS50109"/>
    </source>
</evidence>
<dbReference type="SUPFAM" id="SSF55874">
    <property type="entry name" value="ATPase domain of HSP90 chaperone/DNA topoisomerase II/histidine kinase"/>
    <property type="match status" value="1"/>
</dbReference>
<keyword evidence="8" id="KW-0902">Two-component regulatory system</keyword>
<keyword evidence="14" id="KW-1185">Reference proteome</keyword>
<dbReference type="SMART" id="SM00091">
    <property type="entry name" value="PAS"/>
    <property type="match status" value="1"/>
</dbReference>
<evidence type="ECO:0000256" key="7">
    <source>
        <dbReference type="ARBA" id="ARBA00022840"/>
    </source>
</evidence>
<dbReference type="PROSITE" id="PS50109">
    <property type="entry name" value="HIS_KIN"/>
    <property type="match status" value="1"/>
</dbReference>
<dbReference type="SUPFAM" id="SSF52172">
    <property type="entry name" value="CheY-like"/>
    <property type="match status" value="1"/>
</dbReference>
<dbReference type="Gene3D" id="3.30.565.10">
    <property type="entry name" value="Histidine kinase-like ATPase, C-terminal domain"/>
    <property type="match status" value="1"/>
</dbReference>
<keyword evidence="5" id="KW-0547">Nucleotide-binding</keyword>
<dbReference type="PROSITE" id="PS50112">
    <property type="entry name" value="PAS"/>
    <property type="match status" value="1"/>
</dbReference>
<dbReference type="SMART" id="SM00388">
    <property type="entry name" value="HisKA"/>
    <property type="match status" value="1"/>
</dbReference>
<dbReference type="InterPro" id="IPR004358">
    <property type="entry name" value="Sig_transdc_His_kin-like_C"/>
</dbReference>
<dbReference type="SMART" id="SM00387">
    <property type="entry name" value="HATPase_c"/>
    <property type="match status" value="1"/>
</dbReference>
<dbReference type="Gene3D" id="3.30.450.20">
    <property type="entry name" value="PAS domain"/>
    <property type="match status" value="1"/>
</dbReference>
<dbReference type="InterPro" id="IPR001789">
    <property type="entry name" value="Sig_transdc_resp-reg_receiver"/>
</dbReference>
<dbReference type="CDD" id="cd00082">
    <property type="entry name" value="HisKA"/>
    <property type="match status" value="1"/>
</dbReference>
<proteinExistence type="predicted"/>
<dbReference type="EMBL" id="RSED01000007">
    <property type="protein sequence ID" value="RRS04426.1"/>
    <property type="molecule type" value="Genomic_DNA"/>
</dbReference>
<dbReference type="OrthoDB" id="8559580at2"/>
<dbReference type="InterPro" id="IPR013767">
    <property type="entry name" value="PAS_fold"/>
</dbReference>
<evidence type="ECO:0000256" key="3">
    <source>
        <dbReference type="ARBA" id="ARBA00022553"/>
    </source>
</evidence>
<dbReference type="AlphaFoldDB" id="A0A3R8TC50"/>
<dbReference type="InterPro" id="IPR003594">
    <property type="entry name" value="HATPase_dom"/>
</dbReference>
<feature type="modified residue" description="4-aspartylphosphate" evidence="9">
    <location>
        <position position="53"/>
    </location>
</feature>
<feature type="domain" description="Response regulatory" evidence="11">
    <location>
        <begin position="3"/>
        <end position="118"/>
    </location>
</feature>
<dbReference type="Gene3D" id="1.10.287.130">
    <property type="match status" value="1"/>
</dbReference>
<dbReference type="Gene3D" id="3.40.50.2300">
    <property type="match status" value="1"/>
</dbReference>
<dbReference type="CDD" id="cd00130">
    <property type="entry name" value="PAS"/>
    <property type="match status" value="1"/>
</dbReference>
<dbReference type="GO" id="GO:0005524">
    <property type="term" value="F:ATP binding"/>
    <property type="evidence" value="ECO:0007669"/>
    <property type="project" value="UniProtKB-KW"/>
</dbReference>
<evidence type="ECO:0000259" key="11">
    <source>
        <dbReference type="PROSITE" id="PS50110"/>
    </source>
</evidence>
<keyword evidence="3 9" id="KW-0597">Phosphoprotein</keyword>
<dbReference type="InterPro" id="IPR035965">
    <property type="entry name" value="PAS-like_dom_sf"/>
</dbReference>
<evidence type="ECO:0000256" key="5">
    <source>
        <dbReference type="ARBA" id="ARBA00022741"/>
    </source>
</evidence>
<evidence type="ECO:0000256" key="2">
    <source>
        <dbReference type="ARBA" id="ARBA00012438"/>
    </source>
</evidence>
<dbReference type="Pfam" id="PF00512">
    <property type="entry name" value="HisKA"/>
    <property type="match status" value="1"/>
</dbReference>
<keyword evidence="7" id="KW-0067">ATP-binding</keyword>
<dbReference type="EC" id="2.7.13.3" evidence="2"/>
<dbReference type="PROSITE" id="PS50110">
    <property type="entry name" value="RESPONSE_REGULATORY"/>
    <property type="match status" value="1"/>
</dbReference>
<keyword evidence="4" id="KW-0808">Transferase</keyword>
<evidence type="ECO:0000256" key="4">
    <source>
        <dbReference type="ARBA" id="ARBA00022679"/>
    </source>
</evidence>
<dbReference type="Pfam" id="PF00989">
    <property type="entry name" value="PAS"/>
    <property type="match status" value="1"/>
</dbReference>
<dbReference type="InterPro" id="IPR003661">
    <property type="entry name" value="HisK_dim/P_dom"/>
</dbReference>
<dbReference type="SUPFAM" id="SSF47384">
    <property type="entry name" value="Homodimeric domain of signal transducing histidine kinase"/>
    <property type="match status" value="1"/>
</dbReference>
<dbReference type="PRINTS" id="PR00344">
    <property type="entry name" value="BCTRLSENSOR"/>
</dbReference>
<dbReference type="Pfam" id="PF00072">
    <property type="entry name" value="Response_reg"/>
    <property type="match status" value="1"/>
</dbReference>
<dbReference type="CDD" id="cd17534">
    <property type="entry name" value="REC_DC-like"/>
    <property type="match status" value="1"/>
</dbReference>
<comment type="caution">
    <text evidence="13">The sequence shown here is derived from an EMBL/GenBank/DDBJ whole genome shotgun (WGS) entry which is preliminary data.</text>
</comment>
<dbReference type="GO" id="GO:0000155">
    <property type="term" value="F:phosphorelay sensor kinase activity"/>
    <property type="evidence" value="ECO:0007669"/>
    <property type="project" value="InterPro"/>
</dbReference>
<dbReference type="RefSeq" id="WP_125243334.1">
    <property type="nucleotide sequence ID" value="NZ_RSED01000007.1"/>
</dbReference>
<evidence type="ECO:0000256" key="1">
    <source>
        <dbReference type="ARBA" id="ARBA00000085"/>
    </source>
</evidence>
<evidence type="ECO:0000313" key="14">
    <source>
        <dbReference type="Proteomes" id="UP000269265"/>
    </source>
</evidence>
<feature type="domain" description="PAS" evidence="12">
    <location>
        <begin position="130"/>
        <end position="203"/>
    </location>
</feature>
<dbReference type="SMART" id="SM00448">
    <property type="entry name" value="REC"/>
    <property type="match status" value="1"/>
</dbReference>
<dbReference type="GO" id="GO:0006355">
    <property type="term" value="P:regulation of DNA-templated transcription"/>
    <property type="evidence" value="ECO:0007669"/>
    <property type="project" value="InterPro"/>
</dbReference>
<dbReference type="NCBIfam" id="TIGR00229">
    <property type="entry name" value="sensory_box"/>
    <property type="match status" value="1"/>
</dbReference>